<dbReference type="RefSeq" id="WP_098195087.1">
    <property type="nucleotide sequence ID" value="NZ_CP023777.1"/>
</dbReference>
<keyword evidence="1" id="KW-0472">Membrane</keyword>
<protein>
    <recommendedName>
        <fullName evidence="4">Serine protease</fullName>
    </recommendedName>
</protein>
<feature type="transmembrane region" description="Helical" evidence="1">
    <location>
        <begin position="95"/>
        <end position="118"/>
    </location>
</feature>
<dbReference type="Proteomes" id="UP000220133">
    <property type="component" value="Chromosome"/>
</dbReference>
<proteinExistence type="predicted"/>
<evidence type="ECO:0000313" key="3">
    <source>
        <dbReference type="Proteomes" id="UP000220133"/>
    </source>
</evidence>
<dbReference type="EMBL" id="CP023777">
    <property type="protein sequence ID" value="ATL48714.1"/>
    <property type="molecule type" value="Genomic_DNA"/>
</dbReference>
<sequence length="197" mass="21694">MTSLSISEWFTPLSTFEKIYWCIAIFFSLLFIIQNVMSFLGGDVDTPDATGDVDELLDTDTGIGFQFFTIRNMFGFFTIFGWTGLACIERNLSPFMTIMISTIAGTIMMVIMATLFYYTGKLVANGTMKIENALGATATVYLPVPGTRNGTGKVNLVIQGTLRELDALTDDSETLPTGAYVKVIQILNNQTLIVTKQ</sequence>
<evidence type="ECO:0000256" key="1">
    <source>
        <dbReference type="SAM" id="Phobius"/>
    </source>
</evidence>
<feature type="transmembrane region" description="Helical" evidence="1">
    <location>
        <begin position="62"/>
        <end position="88"/>
    </location>
</feature>
<accession>A0A291QXX4</accession>
<dbReference type="Gene3D" id="2.40.50.140">
    <property type="entry name" value="Nucleic acid-binding proteins"/>
    <property type="match status" value="1"/>
</dbReference>
<evidence type="ECO:0008006" key="4">
    <source>
        <dbReference type="Google" id="ProtNLM"/>
    </source>
</evidence>
<organism evidence="2 3">
    <name type="scientific">Chitinophaga caeni</name>
    <dbReference type="NCBI Taxonomy" id="2029983"/>
    <lineage>
        <taxon>Bacteria</taxon>
        <taxon>Pseudomonadati</taxon>
        <taxon>Bacteroidota</taxon>
        <taxon>Chitinophagia</taxon>
        <taxon>Chitinophagales</taxon>
        <taxon>Chitinophagaceae</taxon>
        <taxon>Chitinophaga</taxon>
    </lineage>
</organism>
<evidence type="ECO:0000313" key="2">
    <source>
        <dbReference type="EMBL" id="ATL48714.1"/>
    </source>
</evidence>
<name>A0A291QXX4_9BACT</name>
<dbReference type="KEGG" id="cbae:COR50_16950"/>
<dbReference type="AlphaFoldDB" id="A0A291QXX4"/>
<gene>
    <name evidence="2" type="ORF">COR50_16950</name>
</gene>
<feature type="transmembrane region" description="Helical" evidence="1">
    <location>
        <begin position="20"/>
        <end position="42"/>
    </location>
</feature>
<keyword evidence="1" id="KW-0812">Transmembrane</keyword>
<dbReference type="OrthoDB" id="662536at2"/>
<keyword evidence="1" id="KW-1133">Transmembrane helix</keyword>
<reference evidence="2 3" key="1">
    <citation type="submission" date="2017-10" db="EMBL/GenBank/DDBJ databases">
        <title>Paenichitinophaga pekingensis gen. nov., sp. nov., isolated from activated sludge.</title>
        <authorList>
            <person name="Jin D."/>
            <person name="Kong X."/>
            <person name="Deng Y."/>
            <person name="Bai Z."/>
        </authorList>
    </citation>
    <scope>NUCLEOTIDE SEQUENCE [LARGE SCALE GENOMIC DNA]</scope>
    <source>
        <strain evidence="2 3">13</strain>
    </source>
</reference>
<dbReference type="InterPro" id="IPR012340">
    <property type="entry name" value="NA-bd_OB-fold"/>
</dbReference>
<keyword evidence="3" id="KW-1185">Reference proteome</keyword>